<feature type="region of interest" description="Disordered" evidence="1">
    <location>
        <begin position="146"/>
        <end position="173"/>
    </location>
</feature>
<feature type="compositionally biased region" description="Pro residues" evidence="1">
    <location>
        <begin position="158"/>
        <end position="173"/>
    </location>
</feature>
<evidence type="ECO:0000256" key="1">
    <source>
        <dbReference type="SAM" id="MobiDB-lite"/>
    </source>
</evidence>
<sequence>MPLFPNPDFEVYDNAGRTTEQIHAYNIGSPTADDLCRWDAAAAKPLIDAAGLPPSGRGITGWTDLLGRAGTESEFHGIASAVLESDDGAVARLHQFLESLANWYDERGDQSSSRHYQGLADQFDALADDMVQLTEDLARTAYHHTTTAAQATRATTPPVHPPAPPRAVKPPRR</sequence>
<dbReference type="Proteomes" id="UP000181951">
    <property type="component" value="Unassembled WGS sequence"/>
</dbReference>
<gene>
    <name evidence="2" type="ORF">SAMN05216267_103941</name>
</gene>
<dbReference type="EMBL" id="FODD01000039">
    <property type="protein sequence ID" value="SEO73670.1"/>
    <property type="molecule type" value="Genomic_DNA"/>
</dbReference>
<accession>A0A1H8S4T9</accession>
<dbReference type="RefSeq" id="WP_075017962.1">
    <property type="nucleotide sequence ID" value="NZ_FODD01000039.1"/>
</dbReference>
<reference evidence="2 3" key="1">
    <citation type="submission" date="2016-10" db="EMBL/GenBank/DDBJ databases">
        <authorList>
            <person name="de Groot N.N."/>
        </authorList>
    </citation>
    <scope>NUCLEOTIDE SEQUENCE [LARGE SCALE GENOMIC DNA]</scope>
    <source>
        <strain evidence="2 3">CGMCC 4.2026</strain>
    </source>
</reference>
<dbReference type="STRING" id="310780.SAMN05216267_103941"/>
<dbReference type="AlphaFoldDB" id="A0A1H8S4T9"/>
<dbReference type="OrthoDB" id="4322922at2"/>
<name>A0A1H8S4T9_9ACTN</name>
<organism evidence="2 3">
    <name type="scientific">Actinacidiphila rubida</name>
    <dbReference type="NCBI Taxonomy" id="310780"/>
    <lineage>
        <taxon>Bacteria</taxon>
        <taxon>Bacillati</taxon>
        <taxon>Actinomycetota</taxon>
        <taxon>Actinomycetes</taxon>
        <taxon>Kitasatosporales</taxon>
        <taxon>Streptomycetaceae</taxon>
        <taxon>Actinacidiphila</taxon>
    </lineage>
</organism>
<protein>
    <submittedName>
        <fullName evidence="2">Uncharacterized protein</fullName>
    </submittedName>
</protein>
<keyword evidence="3" id="KW-1185">Reference proteome</keyword>
<proteinExistence type="predicted"/>
<feature type="compositionally biased region" description="Low complexity" evidence="1">
    <location>
        <begin position="146"/>
        <end position="157"/>
    </location>
</feature>
<evidence type="ECO:0000313" key="2">
    <source>
        <dbReference type="EMBL" id="SEO73670.1"/>
    </source>
</evidence>
<evidence type="ECO:0000313" key="3">
    <source>
        <dbReference type="Proteomes" id="UP000181951"/>
    </source>
</evidence>